<evidence type="ECO:0000313" key="1">
    <source>
        <dbReference type="EMBL" id="KAJ1677114.1"/>
    </source>
</evidence>
<feature type="non-terminal residue" evidence="1">
    <location>
        <position position="194"/>
    </location>
</feature>
<reference evidence="1" key="1">
    <citation type="submission" date="2022-06" db="EMBL/GenBank/DDBJ databases">
        <title>Phylogenomic reconstructions and comparative analyses of Kickxellomycotina fungi.</title>
        <authorList>
            <person name="Reynolds N.K."/>
            <person name="Stajich J.E."/>
            <person name="Barry K."/>
            <person name="Grigoriev I.V."/>
            <person name="Crous P."/>
            <person name="Smith M.E."/>
        </authorList>
    </citation>
    <scope>NUCLEOTIDE SEQUENCE</scope>
    <source>
        <strain evidence="1">RSA 2271</strain>
    </source>
</reference>
<comment type="caution">
    <text evidence="1">The sequence shown here is derived from an EMBL/GenBank/DDBJ whole genome shotgun (WGS) entry which is preliminary data.</text>
</comment>
<dbReference type="Proteomes" id="UP001145114">
    <property type="component" value="Unassembled WGS sequence"/>
</dbReference>
<gene>
    <name evidence="1" type="ORF">EV182_006850</name>
</gene>
<accession>A0ACC1HKU0</accession>
<keyword evidence="2" id="KW-1185">Reference proteome</keyword>
<dbReference type="EMBL" id="JAMZIH010002959">
    <property type="protein sequence ID" value="KAJ1677114.1"/>
    <property type="molecule type" value="Genomic_DNA"/>
</dbReference>
<evidence type="ECO:0000313" key="2">
    <source>
        <dbReference type="Proteomes" id="UP001145114"/>
    </source>
</evidence>
<sequence>MASSEPQPSSQESAGGRSTGSNRGILEARVTGSKIEVGVSSWSESIKERLLLVDKSFILPQIVDNDDPILLTRPRRFGKTMCLSMFEDFFGVPRGETLEKKKARYKDTVVGADPEFIKEDCGRYPDVRSPDVEDFHEKLFDVLMDLLERFPEINEDVRKKVEKEEADKKAKKEAKKEVGKKDDEEVDEKTEAAN</sequence>
<protein>
    <submittedName>
        <fullName evidence="1">Uncharacterized protein</fullName>
    </submittedName>
</protein>
<name>A0ACC1HKU0_9FUNG</name>
<organism evidence="1 2">
    <name type="scientific">Spiromyces aspiralis</name>
    <dbReference type="NCBI Taxonomy" id="68401"/>
    <lineage>
        <taxon>Eukaryota</taxon>
        <taxon>Fungi</taxon>
        <taxon>Fungi incertae sedis</taxon>
        <taxon>Zoopagomycota</taxon>
        <taxon>Kickxellomycotina</taxon>
        <taxon>Kickxellomycetes</taxon>
        <taxon>Kickxellales</taxon>
        <taxon>Kickxellaceae</taxon>
        <taxon>Spiromyces</taxon>
    </lineage>
</organism>
<proteinExistence type="predicted"/>